<keyword evidence="2" id="KW-1185">Reference proteome</keyword>
<protein>
    <submittedName>
        <fullName evidence="1">Uncharacterized protein</fullName>
    </submittedName>
</protein>
<dbReference type="AlphaFoldDB" id="A0A9Q9MJ02"/>
<dbReference type="RefSeq" id="WP_033364416.1">
    <property type="nucleotide sequence ID" value="NZ_CP073767.1"/>
</dbReference>
<organism evidence="1 2">
    <name type="scientific">Dactylosporangium aurantiacum</name>
    <dbReference type="NCBI Taxonomy" id="35754"/>
    <lineage>
        <taxon>Bacteria</taxon>
        <taxon>Bacillati</taxon>
        <taxon>Actinomycetota</taxon>
        <taxon>Actinomycetes</taxon>
        <taxon>Micromonosporales</taxon>
        <taxon>Micromonosporaceae</taxon>
        <taxon>Dactylosporangium</taxon>
    </lineage>
</organism>
<gene>
    <name evidence="1" type="ORF">Daura_32445</name>
</gene>
<evidence type="ECO:0000313" key="1">
    <source>
        <dbReference type="EMBL" id="UWZ51447.1"/>
    </source>
</evidence>
<dbReference type="EMBL" id="CP073767">
    <property type="protein sequence ID" value="UWZ51447.1"/>
    <property type="molecule type" value="Genomic_DNA"/>
</dbReference>
<sequence>MDDERGDEPVDLDPDVLAGLVLSADLVPRPVSRAWANTRALLRIGLAVLMEEGDPPVPKGFLVVTRMDNGAAVRLTRSDHEDGALLAYVRQQLAELTVGEFLDRWGVDPADLRAPAAG</sequence>
<dbReference type="Proteomes" id="UP001058003">
    <property type="component" value="Chromosome"/>
</dbReference>
<accession>A0A9Q9MJ02</accession>
<dbReference type="OrthoDB" id="3790348at2"/>
<reference evidence="1" key="1">
    <citation type="submission" date="2021-04" db="EMBL/GenBank/DDBJ databases">
        <title>Dactylosporangium aurantiacum NRRL B-8018 full assembly.</title>
        <authorList>
            <person name="Hartkoorn R.C."/>
            <person name="Beaudoing E."/>
            <person name="Hot D."/>
        </authorList>
    </citation>
    <scope>NUCLEOTIDE SEQUENCE</scope>
    <source>
        <strain evidence="1">NRRL B-8018</strain>
    </source>
</reference>
<dbReference type="KEGG" id="daur:Daura_32445"/>
<name>A0A9Q9MJ02_9ACTN</name>
<proteinExistence type="predicted"/>
<evidence type="ECO:0000313" key="2">
    <source>
        <dbReference type="Proteomes" id="UP001058003"/>
    </source>
</evidence>